<dbReference type="EMBL" id="CM001441">
    <property type="protein sequence ID" value="EHQ92318.1"/>
    <property type="molecule type" value="Genomic_DNA"/>
</dbReference>
<dbReference type="eggNOG" id="ENOG50339K9">
    <property type="taxonomic scope" value="Bacteria"/>
</dbReference>
<sequence>MSQIQADVLSVAARNTYPFIVAYSVHACPNEGPRFQYRPSKYITFRNPQGGEMEKLYLVDKTVVLNPYEPTLEERLGHMESSYSKRIAGYIKERFLKWEFSHHNEDYRFYILSEKGQIELPHAPKPSVNNSGGWYYTLAELLSGKKIVEVESRAIGNRE</sequence>
<protein>
    <submittedName>
        <fullName evidence="1">Uncharacterized protein</fullName>
    </submittedName>
</protein>
<evidence type="ECO:0000313" key="2">
    <source>
        <dbReference type="Proteomes" id="UP000005104"/>
    </source>
</evidence>
<reference evidence="1 2" key="1">
    <citation type="submission" date="2011-11" db="EMBL/GenBank/DDBJ databases">
        <title>The Noncontiguous Finished genome of Desulfosporosinus youngiae DSM 17734.</title>
        <authorList>
            <consortium name="US DOE Joint Genome Institute (JGI-PGF)"/>
            <person name="Lucas S."/>
            <person name="Han J."/>
            <person name="Lapidus A."/>
            <person name="Cheng J.-F."/>
            <person name="Goodwin L."/>
            <person name="Pitluck S."/>
            <person name="Peters L."/>
            <person name="Ovchinnikova G."/>
            <person name="Lu M."/>
            <person name="Land M.L."/>
            <person name="Hauser L."/>
            <person name="Pester M."/>
            <person name="Spring S."/>
            <person name="Ollivier B."/>
            <person name="Rattei T."/>
            <person name="Klenk H.-P."/>
            <person name="Wagner M."/>
            <person name="Loy A."/>
            <person name="Woyke T.J."/>
        </authorList>
    </citation>
    <scope>NUCLEOTIDE SEQUENCE [LARGE SCALE GENOMIC DNA]</scope>
    <source>
        <strain evidence="1 2">DSM 17734</strain>
    </source>
</reference>
<dbReference type="RefSeq" id="WP_007787640.1">
    <property type="nucleotide sequence ID" value="NZ_CM001441.1"/>
</dbReference>
<dbReference type="STRING" id="768710.DesyoDRAFT_5392"/>
<dbReference type="AlphaFoldDB" id="H5Y0R2"/>
<dbReference type="OrthoDB" id="9255747at2"/>
<proteinExistence type="predicted"/>
<dbReference type="Proteomes" id="UP000005104">
    <property type="component" value="Chromosome"/>
</dbReference>
<name>H5Y0R2_9FIRM</name>
<keyword evidence="2" id="KW-1185">Reference proteome</keyword>
<gene>
    <name evidence="1" type="ORF">DesyoDRAFT_5392</name>
</gene>
<dbReference type="HOGENOM" id="CLU_1658055_0_0_9"/>
<evidence type="ECO:0000313" key="1">
    <source>
        <dbReference type="EMBL" id="EHQ92318.1"/>
    </source>
</evidence>
<organism evidence="1 2">
    <name type="scientific">Desulfosporosinus youngiae DSM 17734</name>
    <dbReference type="NCBI Taxonomy" id="768710"/>
    <lineage>
        <taxon>Bacteria</taxon>
        <taxon>Bacillati</taxon>
        <taxon>Bacillota</taxon>
        <taxon>Clostridia</taxon>
        <taxon>Eubacteriales</taxon>
        <taxon>Desulfitobacteriaceae</taxon>
        <taxon>Desulfosporosinus</taxon>
    </lineage>
</organism>
<accession>H5Y0R2</accession>